<proteinExistence type="predicted"/>
<evidence type="ECO:0000256" key="1">
    <source>
        <dbReference type="ARBA" id="ARBA00022630"/>
    </source>
</evidence>
<dbReference type="Gene3D" id="3.50.50.60">
    <property type="entry name" value="FAD/NAD(P)-binding domain"/>
    <property type="match status" value="2"/>
</dbReference>
<keyword evidence="2 4" id="KW-0560">Oxidoreductase</keyword>
<evidence type="ECO:0000259" key="3">
    <source>
        <dbReference type="Pfam" id="PF07992"/>
    </source>
</evidence>
<feature type="domain" description="FAD/NAD(P)-binding" evidence="3">
    <location>
        <begin position="4"/>
        <end position="76"/>
    </location>
</feature>
<accession>A0A645DFX2</accession>
<dbReference type="InterPro" id="IPR036188">
    <property type="entry name" value="FAD/NAD-bd_sf"/>
</dbReference>
<dbReference type="PRINTS" id="PR00368">
    <property type="entry name" value="FADPNR"/>
</dbReference>
<name>A0A645DFX2_9ZZZZ</name>
<dbReference type="InterPro" id="IPR023753">
    <property type="entry name" value="FAD/NAD-binding_dom"/>
</dbReference>
<dbReference type="GO" id="GO:0004324">
    <property type="term" value="F:ferredoxin-NADP+ reductase activity"/>
    <property type="evidence" value="ECO:0007669"/>
    <property type="project" value="UniProtKB-EC"/>
</dbReference>
<sequence length="181" mass="19628">MKNVKTGEISNLPVAGVFIFVGQAPHDECIRGLVDAKKGGWIVTNEDMETSVEGIFAAGDVRDKHLRQVVTAAGDGAVAAMSASAYINEQVHLRSTLLDPERVVAFFYSSIVESQVQLSNAVEEMSKETGQKVAIIDGYRNARMVEKLKLGEMPVVVELKKGEIVSKKTISSASELSEFLK</sequence>
<gene>
    <name evidence="4" type="ORF">SDC9_135483</name>
</gene>
<evidence type="ECO:0000313" key="4">
    <source>
        <dbReference type="EMBL" id="MPM88380.1"/>
    </source>
</evidence>
<protein>
    <submittedName>
        <fullName evidence="4">Ferredoxin--NADP reductase</fullName>
        <ecNumber evidence="4">1.18.1.2</ecNumber>
    </submittedName>
</protein>
<dbReference type="EMBL" id="VSSQ01036006">
    <property type="protein sequence ID" value="MPM88380.1"/>
    <property type="molecule type" value="Genomic_DNA"/>
</dbReference>
<dbReference type="PANTHER" id="PTHR48105">
    <property type="entry name" value="THIOREDOXIN REDUCTASE 1-RELATED-RELATED"/>
    <property type="match status" value="1"/>
</dbReference>
<dbReference type="InterPro" id="IPR050097">
    <property type="entry name" value="Ferredoxin-NADP_redctase_2"/>
</dbReference>
<dbReference type="AlphaFoldDB" id="A0A645DFX2"/>
<dbReference type="EC" id="1.18.1.2" evidence="4"/>
<dbReference type="Pfam" id="PF07992">
    <property type="entry name" value="Pyr_redox_2"/>
    <property type="match status" value="1"/>
</dbReference>
<reference evidence="4" key="1">
    <citation type="submission" date="2019-08" db="EMBL/GenBank/DDBJ databases">
        <authorList>
            <person name="Kucharzyk K."/>
            <person name="Murdoch R.W."/>
            <person name="Higgins S."/>
            <person name="Loffler F."/>
        </authorList>
    </citation>
    <scope>NUCLEOTIDE SEQUENCE</scope>
</reference>
<comment type="caution">
    <text evidence="4">The sequence shown here is derived from an EMBL/GenBank/DDBJ whole genome shotgun (WGS) entry which is preliminary data.</text>
</comment>
<dbReference type="SUPFAM" id="SSF51905">
    <property type="entry name" value="FAD/NAD(P)-binding domain"/>
    <property type="match status" value="1"/>
</dbReference>
<keyword evidence="1" id="KW-0285">Flavoprotein</keyword>
<evidence type="ECO:0000256" key="2">
    <source>
        <dbReference type="ARBA" id="ARBA00023002"/>
    </source>
</evidence>
<organism evidence="4">
    <name type="scientific">bioreactor metagenome</name>
    <dbReference type="NCBI Taxonomy" id="1076179"/>
    <lineage>
        <taxon>unclassified sequences</taxon>
        <taxon>metagenomes</taxon>
        <taxon>ecological metagenomes</taxon>
    </lineage>
</organism>
<dbReference type="PRINTS" id="PR00469">
    <property type="entry name" value="PNDRDTASEII"/>
</dbReference>